<name>A0A7J6WT63_THATH</name>
<dbReference type="OrthoDB" id="1002412at2759"/>
<dbReference type="Proteomes" id="UP000554482">
    <property type="component" value="Unassembled WGS sequence"/>
</dbReference>
<dbReference type="PROSITE" id="PS51257">
    <property type="entry name" value="PROKAR_LIPOPROTEIN"/>
    <property type="match status" value="1"/>
</dbReference>
<evidence type="ECO:0000313" key="1">
    <source>
        <dbReference type="EMBL" id="KAF5200233.1"/>
    </source>
</evidence>
<sequence>MVGGRARAVKQPYGVSLWKGIMNLFSVFISCLRCNLGKGKCIRFWFDEWVGDKSLCLLFPTIFSVSNNKQGTVHSMKQQGTSAADWDFSLRRPLYDWEQSQLTDMLVLLANVSFGTTDDSWRWKDNRSGVFSVSSFYDKLSCIERPANEIMRPFPYFLVWGTHVVPLCSSCGLLNETISHLFLHCLLALQVWSELLKPRQKCYALVLTADSVEELLIVWPKGKGLQLGKKVWDLLPYAIMWVLWRVRNEKIFRNKMSSIEMISMEVKATCWLTLLLGPPGAGKSTLLLALVGKLANDVQ</sequence>
<dbReference type="PANTHER" id="PTHR36617:SF16">
    <property type="entry name" value="OS04G0516500 PROTEIN"/>
    <property type="match status" value="1"/>
</dbReference>
<dbReference type="AlphaFoldDB" id="A0A7J6WT63"/>
<protein>
    <recommendedName>
        <fullName evidence="3">Reverse transcriptase zinc-binding domain-containing protein</fullName>
    </recommendedName>
</protein>
<evidence type="ECO:0000313" key="2">
    <source>
        <dbReference type="Proteomes" id="UP000554482"/>
    </source>
</evidence>
<proteinExistence type="predicted"/>
<gene>
    <name evidence="1" type="ORF">FRX31_010180</name>
</gene>
<accession>A0A7J6WT63</accession>
<evidence type="ECO:0008006" key="3">
    <source>
        <dbReference type="Google" id="ProtNLM"/>
    </source>
</evidence>
<dbReference type="EMBL" id="JABWDY010010995">
    <property type="protein sequence ID" value="KAF5200233.1"/>
    <property type="molecule type" value="Genomic_DNA"/>
</dbReference>
<keyword evidence="2" id="KW-1185">Reference proteome</keyword>
<dbReference type="PANTHER" id="PTHR36617">
    <property type="entry name" value="PROTEIN, PUTATIVE-RELATED"/>
    <property type="match status" value="1"/>
</dbReference>
<organism evidence="1 2">
    <name type="scientific">Thalictrum thalictroides</name>
    <name type="common">Rue-anemone</name>
    <name type="synonym">Anemone thalictroides</name>
    <dbReference type="NCBI Taxonomy" id="46969"/>
    <lineage>
        <taxon>Eukaryota</taxon>
        <taxon>Viridiplantae</taxon>
        <taxon>Streptophyta</taxon>
        <taxon>Embryophyta</taxon>
        <taxon>Tracheophyta</taxon>
        <taxon>Spermatophyta</taxon>
        <taxon>Magnoliopsida</taxon>
        <taxon>Ranunculales</taxon>
        <taxon>Ranunculaceae</taxon>
        <taxon>Thalictroideae</taxon>
        <taxon>Thalictrum</taxon>
    </lineage>
</organism>
<reference evidence="1 2" key="1">
    <citation type="submission" date="2020-06" db="EMBL/GenBank/DDBJ databases">
        <title>Transcriptomic and genomic resources for Thalictrum thalictroides and T. hernandezii: Facilitating candidate gene discovery in an emerging model plant lineage.</title>
        <authorList>
            <person name="Arias T."/>
            <person name="Riano-Pachon D.M."/>
            <person name="Di Stilio V.S."/>
        </authorList>
    </citation>
    <scope>NUCLEOTIDE SEQUENCE [LARGE SCALE GENOMIC DNA]</scope>
    <source>
        <strain evidence="2">cv. WT478/WT964</strain>
        <tissue evidence="1">Leaves</tissue>
    </source>
</reference>
<comment type="caution">
    <text evidence="1">The sequence shown here is derived from an EMBL/GenBank/DDBJ whole genome shotgun (WGS) entry which is preliminary data.</text>
</comment>
<feature type="non-terminal residue" evidence="1">
    <location>
        <position position="1"/>
    </location>
</feature>